<evidence type="ECO:0000259" key="5">
    <source>
        <dbReference type="PROSITE" id="PS51071"/>
    </source>
</evidence>
<evidence type="ECO:0000256" key="1">
    <source>
        <dbReference type="ARBA" id="ARBA00023015"/>
    </source>
</evidence>
<dbReference type="Gene3D" id="1.10.10.10">
    <property type="entry name" value="Winged helix-like DNA-binding domain superfamily/Winged helix DNA-binding domain"/>
    <property type="match status" value="1"/>
</dbReference>
<dbReference type="Pfam" id="PF01380">
    <property type="entry name" value="SIS"/>
    <property type="match status" value="1"/>
</dbReference>
<reference evidence="7" key="1">
    <citation type="journal article" date="2022" name="Microorganisms">
        <title>Beyond the ABCs#Discovery of Three New Plasmid Types in Rhodobacterales (RepQ, RepY, RepW).</title>
        <authorList>
            <person name="Freese H.M."/>
            <person name="Ringel V."/>
            <person name="Overmann J."/>
            <person name="Petersen J."/>
        </authorList>
    </citation>
    <scope>NUCLEOTIDE SEQUENCE [LARGE SCALE GENOMIC DNA]</scope>
    <source>
        <strain evidence="7">DSM 109990</strain>
        <plasmid evidence="7">pDSM109990_a</plasmid>
    </source>
</reference>
<proteinExistence type="predicted"/>
<evidence type="ECO:0000256" key="3">
    <source>
        <dbReference type="ARBA" id="ARBA00023163"/>
    </source>
</evidence>
<feature type="region of interest" description="Disordered" evidence="4">
    <location>
        <begin position="1"/>
        <end position="23"/>
    </location>
</feature>
<geneLocation type="plasmid" evidence="6 7">
    <name>pDSM109990_a</name>
</geneLocation>
<dbReference type="InterPro" id="IPR047640">
    <property type="entry name" value="RpiR-like"/>
</dbReference>
<gene>
    <name evidence="6" type="ORF">DSM109990_03369</name>
</gene>
<evidence type="ECO:0000256" key="4">
    <source>
        <dbReference type="SAM" id="MobiDB-lite"/>
    </source>
</evidence>
<dbReference type="EMBL" id="CP085145">
    <property type="protein sequence ID" value="UOA16487.1"/>
    <property type="molecule type" value="Genomic_DNA"/>
</dbReference>
<dbReference type="InterPro" id="IPR009057">
    <property type="entry name" value="Homeodomain-like_sf"/>
</dbReference>
<dbReference type="Gene3D" id="3.40.50.10490">
    <property type="entry name" value="Glucose-6-phosphate isomerase like protein, domain 1"/>
    <property type="match status" value="1"/>
</dbReference>
<protein>
    <recommendedName>
        <fullName evidence="5">HTH rpiR-type domain-containing protein</fullName>
    </recommendedName>
</protein>
<dbReference type="PANTHER" id="PTHR30514">
    <property type="entry name" value="GLUCOKINASE"/>
    <property type="match status" value="1"/>
</dbReference>
<keyword evidence="3" id="KW-0804">Transcription</keyword>
<sequence length="312" mass="34209">MSKKHAQPRTDQPELSPTGADSVAVSQRITDLFESLGRREQDVAREILRQYPLSALCTVSALAERSNVSTATVLRLVQRLDLNGYGGFQEAVKSDVARLLETPLQRLSAQTARPDQEGSLLSELLNRTSQQLQNCHDPVMDADFETATALLADTKNRIYCAGGRHSRHIAALLTEYLGLLRPNVQLVEGPSEGWQRYLLEMNSRTVLCVTDIRRYQPSLLRFSNLAAKQGARVIAISDAWADRHDFGAEVLFRMPSASPSPIDSHCGQLLLAEALIGGLAKKIGPPLQERLALGETLSCVDTGAYNSQSEST</sequence>
<dbReference type="InterPro" id="IPR000281">
    <property type="entry name" value="HTH_RpiR"/>
</dbReference>
<dbReference type="Proteomes" id="UP000831019">
    <property type="component" value="Plasmid pDSM109990_a"/>
</dbReference>
<feature type="domain" description="HTH rpiR-type" evidence="5">
    <location>
        <begin position="23"/>
        <end position="99"/>
    </location>
</feature>
<keyword evidence="1" id="KW-0805">Transcription regulation</keyword>
<keyword evidence="7" id="KW-1185">Reference proteome</keyword>
<keyword evidence="6" id="KW-0614">Plasmid</keyword>
<dbReference type="InterPro" id="IPR036388">
    <property type="entry name" value="WH-like_DNA-bd_sf"/>
</dbReference>
<dbReference type="CDD" id="cd05013">
    <property type="entry name" value="SIS_RpiR"/>
    <property type="match status" value="1"/>
</dbReference>
<dbReference type="InterPro" id="IPR001347">
    <property type="entry name" value="SIS_dom"/>
</dbReference>
<dbReference type="InterPro" id="IPR046348">
    <property type="entry name" value="SIS_dom_sf"/>
</dbReference>
<dbReference type="PROSITE" id="PS51071">
    <property type="entry name" value="HTH_RPIR"/>
    <property type="match status" value="1"/>
</dbReference>
<dbReference type="InterPro" id="IPR035472">
    <property type="entry name" value="RpiR-like_SIS"/>
</dbReference>
<evidence type="ECO:0000313" key="7">
    <source>
        <dbReference type="Proteomes" id="UP000831019"/>
    </source>
</evidence>
<name>A0ABY3ZPA5_9RHOB</name>
<organism evidence="6 7">
    <name type="scientific">Sulfitobacter dubius</name>
    <dbReference type="NCBI Taxonomy" id="218673"/>
    <lineage>
        <taxon>Bacteria</taxon>
        <taxon>Pseudomonadati</taxon>
        <taxon>Pseudomonadota</taxon>
        <taxon>Alphaproteobacteria</taxon>
        <taxon>Rhodobacterales</taxon>
        <taxon>Roseobacteraceae</taxon>
        <taxon>Sulfitobacter</taxon>
    </lineage>
</organism>
<evidence type="ECO:0000313" key="6">
    <source>
        <dbReference type="EMBL" id="UOA16487.1"/>
    </source>
</evidence>
<keyword evidence="2" id="KW-0238">DNA-binding</keyword>
<dbReference type="PANTHER" id="PTHR30514:SF18">
    <property type="entry name" value="RPIR-FAMILY TRANSCRIPTIONAL REGULATOR"/>
    <property type="match status" value="1"/>
</dbReference>
<dbReference type="RefSeq" id="WP_243263452.1">
    <property type="nucleotide sequence ID" value="NZ_CP085145.1"/>
</dbReference>
<accession>A0ABY3ZPA5</accession>
<dbReference type="Pfam" id="PF01418">
    <property type="entry name" value="HTH_6"/>
    <property type="match status" value="1"/>
</dbReference>
<dbReference type="SUPFAM" id="SSF46689">
    <property type="entry name" value="Homeodomain-like"/>
    <property type="match status" value="1"/>
</dbReference>
<dbReference type="SUPFAM" id="SSF53697">
    <property type="entry name" value="SIS domain"/>
    <property type="match status" value="1"/>
</dbReference>
<evidence type="ECO:0000256" key="2">
    <source>
        <dbReference type="ARBA" id="ARBA00023125"/>
    </source>
</evidence>